<dbReference type="OrthoDB" id="10637653at2759"/>
<dbReference type="Proteomes" id="UP000308267">
    <property type="component" value="Unassembled WGS sequence"/>
</dbReference>
<name>A0A4S2L9R6_OPIFE</name>
<evidence type="ECO:0000313" key="2">
    <source>
        <dbReference type="Proteomes" id="UP000308267"/>
    </source>
</evidence>
<keyword evidence="2" id="KW-1185">Reference proteome</keyword>
<dbReference type="EMBL" id="SJOL01008635">
    <property type="protein sequence ID" value="TGZ60042.1"/>
    <property type="molecule type" value="Genomic_DNA"/>
</dbReference>
<organism evidence="1 2">
    <name type="scientific">Opisthorchis felineus</name>
    <dbReference type="NCBI Taxonomy" id="147828"/>
    <lineage>
        <taxon>Eukaryota</taxon>
        <taxon>Metazoa</taxon>
        <taxon>Spiralia</taxon>
        <taxon>Lophotrochozoa</taxon>
        <taxon>Platyhelminthes</taxon>
        <taxon>Trematoda</taxon>
        <taxon>Digenea</taxon>
        <taxon>Opisthorchiida</taxon>
        <taxon>Opisthorchiata</taxon>
        <taxon>Opisthorchiidae</taxon>
        <taxon>Opisthorchis</taxon>
    </lineage>
</organism>
<evidence type="ECO:0000313" key="1">
    <source>
        <dbReference type="EMBL" id="TGZ60042.1"/>
    </source>
</evidence>
<protein>
    <submittedName>
        <fullName evidence="1">Uncharacterized protein</fullName>
    </submittedName>
</protein>
<reference evidence="1 2" key="1">
    <citation type="journal article" date="2019" name="BMC Genomics">
        <title>New insights from Opisthorchis felineus genome: update on genomics of the epidemiologically important liver flukes.</title>
        <authorList>
            <person name="Ershov N.I."/>
            <person name="Mordvinov V.A."/>
            <person name="Prokhortchouk E.B."/>
            <person name="Pakharukova M.Y."/>
            <person name="Gunbin K.V."/>
            <person name="Ustyantsev K."/>
            <person name="Genaev M.A."/>
            <person name="Blinov A.G."/>
            <person name="Mazur A."/>
            <person name="Boulygina E."/>
            <person name="Tsygankova S."/>
            <person name="Khrameeva E."/>
            <person name="Chekanov N."/>
            <person name="Fan G."/>
            <person name="Xiao A."/>
            <person name="Zhang H."/>
            <person name="Xu X."/>
            <person name="Yang H."/>
            <person name="Solovyev V."/>
            <person name="Lee S.M."/>
            <person name="Liu X."/>
            <person name="Afonnikov D.A."/>
            <person name="Skryabin K.G."/>
        </authorList>
    </citation>
    <scope>NUCLEOTIDE SEQUENCE [LARGE SCALE GENOMIC DNA]</scope>
    <source>
        <strain evidence="1">AK-0245</strain>
        <tissue evidence="1">Whole organism</tissue>
    </source>
</reference>
<sequence>MAAAFICWRCTDDILENSENHINNPHQQFLTRLMYSRPLKCEAGLIPLLHQRKPKAPELSYLNRRTCSRMSLEQHAGICPDLVDQEFPVRQPQGCLKPAEQHLIGFSLLNSPPVIYQFTRYIRPEHGLLEFLDRVILHNVKKRRKLGQR</sequence>
<proteinExistence type="predicted"/>
<comment type="caution">
    <text evidence="1">The sequence shown here is derived from an EMBL/GenBank/DDBJ whole genome shotgun (WGS) entry which is preliminary data.</text>
</comment>
<dbReference type="AlphaFoldDB" id="A0A4S2L9R6"/>
<accession>A0A4S2L9R6</accession>
<gene>
    <name evidence="1" type="ORF">CRM22_008792</name>
</gene>